<dbReference type="SUPFAM" id="SSF51905">
    <property type="entry name" value="FAD/NAD(P)-binding domain"/>
    <property type="match status" value="2"/>
</dbReference>
<gene>
    <name evidence="6" type="ORF">BBO_05705</name>
</gene>
<evidence type="ECO:0000313" key="7">
    <source>
        <dbReference type="Proteomes" id="UP000076863"/>
    </source>
</evidence>
<dbReference type="GO" id="GO:0050661">
    <property type="term" value="F:NADP binding"/>
    <property type="evidence" value="ECO:0007669"/>
    <property type="project" value="InterPro"/>
</dbReference>
<dbReference type="GO" id="GO:0004499">
    <property type="term" value="F:N,N-dimethylaniline monooxygenase activity"/>
    <property type="evidence" value="ECO:0007669"/>
    <property type="project" value="InterPro"/>
</dbReference>
<dbReference type="Pfam" id="PF00743">
    <property type="entry name" value="FMO-like"/>
    <property type="match status" value="2"/>
</dbReference>
<dbReference type="Proteomes" id="UP000076863">
    <property type="component" value="Unassembled WGS sequence"/>
</dbReference>
<proteinExistence type="inferred from homology"/>
<reference evidence="6 7" key="1">
    <citation type="journal article" date="2016" name="Genome Biol. Evol.">
        <title>Divergent and convergent evolution of fungal pathogenicity.</title>
        <authorList>
            <person name="Shang Y."/>
            <person name="Xiao G."/>
            <person name="Zheng P."/>
            <person name="Cen K."/>
            <person name="Zhan S."/>
            <person name="Wang C."/>
        </authorList>
    </citation>
    <scope>NUCLEOTIDE SEQUENCE [LARGE SCALE GENOMIC DNA]</scope>
    <source>
        <strain evidence="6 7">RCEF 3172</strain>
    </source>
</reference>
<dbReference type="GO" id="GO:0050660">
    <property type="term" value="F:flavin adenine dinucleotide binding"/>
    <property type="evidence" value="ECO:0007669"/>
    <property type="project" value="InterPro"/>
</dbReference>
<dbReference type="InterPro" id="IPR036188">
    <property type="entry name" value="FAD/NAD-bd_sf"/>
</dbReference>
<keyword evidence="4" id="KW-0521">NADP</keyword>
<dbReference type="PRINTS" id="PR00370">
    <property type="entry name" value="FMOXYGENASE"/>
</dbReference>
<dbReference type="PIRSF" id="PIRSF000332">
    <property type="entry name" value="FMO"/>
    <property type="match status" value="1"/>
</dbReference>
<organism evidence="6 7">
    <name type="scientific">Beauveria brongniartii RCEF 3172</name>
    <dbReference type="NCBI Taxonomy" id="1081107"/>
    <lineage>
        <taxon>Eukaryota</taxon>
        <taxon>Fungi</taxon>
        <taxon>Dikarya</taxon>
        <taxon>Ascomycota</taxon>
        <taxon>Pezizomycotina</taxon>
        <taxon>Sordariomycetes</taxon>
        <taxon>Hypocreomycetidae</taxon>
        <taxon>Hypocreales</taxon>
        <taxon>Cordycipitaceae</taxon>
        <taxon>Beauveria</taxon>
        <taxon>Beauveria brongniartii</taxon>
    </lineage>
</organism>
<protein>
    <submittedName>
        <fullName evidence="6">Flavin monooxygenase-like protein</fullName>
    </submittedName>
</protein>
<sequence>MDVKSIAIIGAGSAGLAAAKYLLAEKKFSRIVIYEQRASTGGVWNTSPLQQEPGFSIPRASPSSAHEYAVVERDPPRDGHGDDARVALVSPIYDDLETNIPHSLMRYTDLAFPAGTPLFPAHETVLAYLRRYGQDVEHLASFATQVRDVRKTVTDDGTRRAWWRVEVQDIKSGAVSAERFDAVVVASGHYSDPFVPDVPGIAAFEAAHPGAIMHSKFYRRPAQFTGKKVLVVGNSASGIDISRQIATVARLPVLISEKDTPGYDDDLPPAPTTTWSRHVGQVASFLLPATRSVRFTSGHVENNIDFVVFCTGYHYSFPFLPSLDPAVLAPDGTYADHLWEHMLYAPDPTLAFLAVPKRVVPFPLAEAQAAVIARLWAGRLHVPPEEEREAWVRRRRGESAPAGARHTLGYPQDAEYINRLHALSKEARPACGLERDGAGKEPPFWDDETSWVRSQIFPIKLASRELGERRKECKTLADLGFDFHAAKENGTSTEST</sequence>
<keyword evidence="7" id="KW-1185">Reference proteome</keyword>
<accession>A0A167CGD8</accession>
<name>A0A167CGD8_9HYPO</name>
<evidence type="ECO:0000256" key="5">
    <source>
        <dbReference type="ARBA" id="ARBA00023002"/>
    </source>
</evidence>
<dbReference type="EMBL" id="AZHA01000017">
    <property type="protein sequence ID" value="OAA41169.1"/>
    <property type="molecule type" value="Genomic_DNA"/>
</dbReference>
<dbReference type="Gene3D" id="3.50.50.60">
    <property type="entry name" value="FAD/NAD(P)-binding domain"/>
    <property type="match status" value="2"/>
</dbReference>
<dbReference type="AlphaFoldDB" id="A0A167CGD8"/>
<evidence type="ECO:0000256" key="1">
    <source>
        <dbReference type="ARBA" id="ARBA00009183"/>
    </source>
</evidence>
<comment type="similarity">
    <text evidence="1">Belongs to the FMO family.</text>
</comment>
<evidence type="ECO:0000313" key="6">
    <source>
        <dbReference type="EMBL" id="OAA41169.1"/>
    </source>
</evidence>
<keyword evidence="3" id="KW-0274">FAD</keyword>
<evidence type="ECO:0000256" key="2">
    <source>
        <dbReference type="ARBA" id="ARBA00022630"/>
    </source>
</evidence>
<dbReference type="PANTHER" id="PTHR23023">
    <property type="entry name" value="DIMETHYLANILINE MONOOXYGENASE"/>
    <property type="match status" value="1"/>
</dbReference>
<keyword evidence="5" id="KW-0560">Oxidoreductase</keyword>
<comment type="caution">
    <text evidence="6">The sequence shown here is derived from an EMBL/GenBank/DDBJ whole genome shotgun (WGS) entry which is preliminary data.</text>
</comment>
<keyword evidence="6" id="KW-0503">Monooxygenase</keyword>
<dbReference type="InterPro" id="IPR050346">
    <property type="entry name" value="FMO-like"/>
</dbReference>
<dbReference type="OrthoDB" id="66881at2759"/>
<dbReference type="InterPro" id="IPR000960">
    <property type="entry name" value="Flavin_mOase"/>
</dbReference>
<evidence type="ECO:0000256" key="4">
    <source>
        <dbReference type="ARBA" id="ARBA00022857"/>
    </source>
</evidence>
<dbReference type="InterPro" id="IPR020946">
    <property type="entry name" value="Flavin_mOase-like"/>
</dbReference>
<evidence type="ECO:0000256" key="3">
    <source>
        <dbReference type="ARBA" id="ARBA00022827"/>
    </source>
</evidence>
<keyword evidence="2" id="KW-0285">Flavoprotein</keyword>
<dbReference type="Pfam" id="PF13450">
    <property type="entry name" value="NAD_binding_8"/>
    <property type="match status" value="1"/>
</dbReference>